<dbReference type="SMART" id="SM00825">
    <property type="entry name" value="PKS_KS"/>
    <property type="match status" value="1"/>
</dbReference>
<dbReference type="InterPro" id="IPR006162">
    <property type="entry name" value="Ppantetheine_attach_site"/>
</dbReference>
<keyword evidence="9" id="KW-1185">Reference proteome</keyword>
<evidence type="ECO:0000256" key="2">
    <source>
        <dbReference type="ARBA" id="ARBA00022553"/>
    </source>
</evidence>
<proteinExistence type="predicted"/>
<dbReference type="InterPro" id="IPR009081">
    <property type="entry name" value="PP-bd_ACP"/>
</dbReference>
<dbReference type="Gene3D" id="3.40.47.10">
    <property type="match status" value="1"/>
</dbReference>
<evidence type="ECO:0000256" key="1">
    <source>
        <dbReference type="ARBA" id="ARBA00022450"/>
    </source>
</evidence>
<dbReference type="Pfam" id="PF08659">
    <property type="entry name" value="KR"/>
    <property type="match status" value="1"/>
</dbReference>
<gene>
    <name evidence="8" type="ORF">RM779_33170</name>
</gene>
<evidence type="ECO:0000256" key="3">
    <source>
        <dbReference type="ARBA" id="ARBA00022679"/>
    </source>
</evidence>
<protein>
    <submittedName>
        <fullName evidence="8">Type I polyketide synthase</fullName>
    </submittedName>
</protein>
<keyword evidence="5" id="KW-0012">Acyltransferase</keyword>
<evidence type="ECO:0000313" key="8">
    <source>
        <dbReference type="EMBL" id="MDT0447409.1"/>
    </source>
</evidence>
<dbReference type="InterPro" id="IPR020806">
    <property type="entry name" value="PKS_PP-bd"/>
</dbReference>
<organism evidence="8 9">
    <name type="scientific">Streptomyces johnsoniae</name>
    <dbReference type="NCBI Taxonomy" id="3075532"/>
    <lineage>
        <taxon>Bacteria</taxon>
        <taxon>Bacillati</taxon>
        <taxon>Actinomycetota</taxon>
        <taxon>Actinomycetes</taxon>
        <taxon>Kitasatosporales</taxon>
        <taxon>Streptomycetaceae</taxon>
        <taxon>Streptomyces</taxon>
    </lineage>
</organism>
<keyword evidence="3" id="KW-0808">Transferase</keyword>
<dbReference type="Pfam" id="PF00109">
    <property type="entry name" value="ketoacyl-synt"/>
    <property type="match status" value="1"/>
</dbReference>
<dbReference type="PANTHER" id="PTHR43775:SF51">
    <property type="entry name" value="INACTIVE PHENOLPHTHIOCEROL SYNTHESIS POLYKETIDE SYNTHASE TYPE I PKS1-RELATED"/>
    <property type="match status" value="1"/>
</dbReference>
<comment type="caution">
    <text evidence="8">The sequence shown here is derived from an EMBL/GenBank/DDBJ whole genome shotgun (WGS) entry which is preliminary data.</text>
</comment>
<dbReference type="InterPro" id="IPR050091">
    <property type="entry name" value="PKS_NRPS_Biosynth_Enz"/>
</dbReference>
<dbReference type="InterPro" id="IPR016039">
    <property type="entry name" value="Thiolase-like"/>
</dbReference>
<dbReference type="Pfam" id="PF02801">
    <property type="entry name" value="Ketoacyl-synt_C"/>
    <property type="match status" value="1"/>
</dbReference>
<dbReference type="InterPro" id="IPR018201">
    <property type="entry name" value="Ketoacyl_synth_AS"/>
</dbReference>
<dbReference type="PROSITE" id="PS00606">
    <property type="entry name" value="KS3_1"/>
    <property type="match status" value="1"/>
</dbReference>
<feature type="domain" description="Ketosynthase family 3 (KS3)" evidence="7">
    <location>
        <begin position="598"/>
        <end position="936"/>
    </location>
</feature>
<reference evidence="9" key="1">
    <citation type="submission" date="2023-07" db="EMBL/GenBank/DDBJ databases">
        <title>30 novel species of actinomycetes from the DSMZ collection.</title>
        <authorList>
            <person name="Nouioui I."/>
        </authorList>
    </citation>
    <scope>NUCLEOTIDE SEQUENCE [LARGE SCALE GENOMIC DNA]</scope>
    <source>
        <strain evidence="9">DSM 41886</strain>
    </source>
</reference>
<dbReference type="Pfam" id="PF00550">
    <property type="entry name" value="PP-binding"/>
    <property type="match status" value="1"/>
</dbReference>
<dbReference type="PROSITE" id="PS52004">
    <property type="entry name" value="KS3_2"/>
    <property type="match status" value="1"/>
</dbReference>
<keyword evidence="2" id="KW-0597">Phosphoprotein</keyword>
<dbReference type="InterPro" id="IPR020841">
    <property type="entry name" value="PKS_Beta-ketoAc_synthase_dom"/>
</dbReference>
<dbReference type="CDD" id="cd08952">
    <property type="entry name" value="KR_1_SDR_x"/>
    <property type="match status" value="1"/>
</dbReference>
<dbReference type="InterPro" id="IPR013968">
    <property type="entry name" value="PKS_KR"/>
</dbReference>
<dbReference type="SUPFAM" id="SSF53901">
    <property type="entry name" value="Thiolase-like"/>
    <property type="match status" value="1"/>
</dbReference>
<evidence type="ECO:0000256" key="5">
    <source>
        <dbReference type="ARBA" id="ARBA00023315"/>
    </source>
</evidence>
<dbReference type="InterPro" id="IPR036736">
    <property type="entry name" value="ACP-like_sf"/>
</dbReference>
<dbReference type="Proteomes" id="UP001183615">
    <property type="component" value="Unassembled WGS sequence"/>
</dbReference>
<evidence type="ECO:0000313" key="9">
    <source>
        <dbReference type="Proteomes" id="UP001183615"/>
    </source>
</evidence>
<evidence type="ECO:0000259" key="6">
    <source>
        <dbReference type="PROSITE" id="PS50075"/>
    </source>
</evidence>
<feature type="non-terminal residue" evidence="8">
    <location>
        <position position="936"/>
    </location>
</feature>
<dbReference type="InterPro" id="IPR057326">
    <property type="entry name" value="KR_dom"/>
</dbReference>
<dbReference type="InterPro" id="IPR014031">
    <property type="entry name" value="Ketoacyl_synth_C"/>
</dbReference>
<dbReference type="PANTHER" id="PTHR43775">
    <property type="entry name" value="FATTY ACID SYNTHASE"/>
    <property type="match status" value="1"/>
</dbReference>
<dbReference type="SMART" id="SM01294">
    <property type="entry name" value="PKS_PP_betabranch"/>
    <property type="match status" value="1"/>
</dbReference>
<dbReference type="InterPro" id="IPR014030">
    <property type="entry name" value="Ketoacyl_synth_N"/>
</dbReference>
<sequence length="936" mass="98313">MTWRRLADPRTAALSGAWLLVVPGTDGTQEWVEGAAAALTSAGAQVITVHVPTGTADRGSVADAIRVALADQDATLAGVLSLLALDETPHSAFPLVAGGNAALLALVQALSDIGIEVPLWSATRGAVAAVPGEPLASAVQAQAWGLGRVIALEYPHMWGGSVDLPERPSRRTLARLASVLTGRDREDGVAIRGSGLLTRRVERARLGGARPARAYRPEGTMLITGGTGGLGSHVARWAARNGAAHLLLISRRGSEAPGADELSAELTELGARVTIAACDIGDREALAEEIARIPEDVPLTAVVHTAAVLDNGVVDALNAERLAHTLRVKAHGALNLHELTRDMGLSAFVLFSSFASVFGIPGMGNYVPGNAYLEALAEQRRAAGLPATAISWGTWTGAGMAEGNIGERARRHGMLPMDPGQALAALQQSLDHEETHSVIVDVDWDRFAVIFTSERPSKLLNEVPEARRALAAAGNAPQDESADGETKLAARLRPLPVPEQERELVQLVRANAAQVLGHDSPDGIDPARAFRQTGFDSLAAVELRNRLNATTGLQLPASLVFDYPTPLVLSQYLRGELLGEDTAPEPGEAQVGAVTLADEPIAIVGMACRYPGGVSSPEDLWQVIAEGGDVISSMPTNRGWDLSEFYSSDPEAKGKSYAREGGFLHDADEFDADLFGISPREALAMDPQQRLFIEASWEVFERAGIDVQALRGSRTGVFTGLTHREYGRGTEGTPAHEGLEGYRVTGNIAAVASGRVAYTFGFEGPAVTVDTACSSSLVALHLAVQAVRQGECSMAVAGGVAVMPEPHDFVSFSRQRGLSRDGRCRAFGEGAEGFGLAEGVGVLLVERLSEARRNGHRVLAVVKGSAINQDGASNGLTAPNGPSQQRVIRQALANARLSAGQVDVVEAHGTGTKLGDPIEAQALLATYGQSRSGDRP</sequence>
<dbReference type="SMART" id="SM00823">
    <property type="entry name" value="PKS_PP"/>
    <property type="match status" value="1"/>
</dbReference>
<dbReference type="SMART" id="SM00822">
    <property type="entry name" value="PKS_KR"/>
    <property type="match status" value="1"/>
</dbReference>
<keyword evidence="1" id="KW-0596">Phosphopantetheine</keyword>
<feature type="domain" description="Carrier" evidence="6">
    <location>
        <begin position="499"/>
        <end position="577"/>
    </location>
</feature>
<dbReference type="SUPFAM" id="SSF47336">
    <property type="entry name" value="ACP-like"/>
    <property type="match status" value="1"/>
</dbReference>
<evidence type="ECO:0000256" key="4">
    <source>
        <dbReference type="ARBA" id="ARBA00023268"/>
    </source>
</evidence>
<name>A0ABU2SGA5_9ACTN</name>
<evidence type="ECO:0000259" key="7">
    <source>
        <dbReference type="PROSITE" id="PS52004"/>
    </source>
</evidence>
<dbReference type="PROSITE" id="PS50075">
    <property type="entry name" value="CARRIER"/>
    <property type="match status" value="1"/>
</dbReference>
<dbReference type="SUPFAM" id="SSF51735">
    <property type="entry name" value="NAD(P)-binding Rossmann-fold domains"/>
    <property type="match status" value="2"/>
</dbReference>
<accession>A0ABU2SGA5</accession>
<dbReference type="InterPro" id="IPR036291">
    <property type="entry name" value="NAD(P)-bd_dom_sf"/>
</dbReference>
<dbReference type="Gene3D" id="1.10.1200.10">
    <property type="entry name" value="ACP-like"/>
    <property type="match status" value="1"/>
</dbReference>
<keyword evidence="4" id="KW-0511">Multifunctional enzyme</keyword>
<dbReference type="EMBL" id="JAVREV010000045">
    <property type="protein sequence ID" value="MDT0447409.1"/>
    <property type="molecule type" value="Genomic_DNA"/>
</dbReference>
<dbReference type="CDD" id="cd00833">
    <property type="entry name" value="PKS"/>
    <property type="match status" value="1"/>
</dbReference>
<dbReference type="PROSITE" id="PS00012">
    <property type="entry name" value="PHOSPHOPANTETHEINE"/>
    <property type="match status" value="1"/>
</dbReference>
<dbReference type="Gene3D" id="3.40.50.720">
    <property type="entry name" value="NAD(P)-binding Rossmann-like Domain"/>
    <property type="match status" value="1"/>
</dbReference>